<protein>
    <recommendedName>
        <fullName evidence="3 11">Dihydrolipoyl dehydrogenase</fullName>
        <ecNumber evidence="2 11">1.8.1.4</ecNumber>
    </recommendedName>
</protein>
<comment type="catalytic activity">
    <reaction evidence="10 11">
        <text>N(6)-[(R)-dihydrolipoyl]-L-lysyl-[protein] + NAD(+) = N(6)-[(R)-lipoyl]-L-lysyl-[protein] + NADH + H(+)</text>
        <dbReference type="Rhea" id="RHEA:15045"/>
        <dbReference type="Rhea" id="RHEA-COMP:10474"/>
        <dbReference type="Rhea" id="RHEA-COMP:10475"/>
        <dbReference type="ChEBI" id="CHEBI:15378"/>
        <dbReference type="ChEBI" id="CHEBI:57540"/>
        <dbReference type="ChEBI" id="CHEBI:57945"/>
        <dbReference type="ChEBI" id="CHEBI:83099"/>
        <dbReference type="ChEBI" id="CHEBI:83100"/>
        <dbReference type="EC" id="1.8.1.4"/>
    </reaction>
</comment>
<feature type="domain" description="FAD/NAD(P)-binding" evidence="13">
    <location>
        <begin position="3"/>
        <end position="316"/>
    </location>
</feature>
<reference evidence="14 15" key="1">
    <citation type="submission" date="2020-08" db="EMBL/GenBank/DDBJ databases">
        <title>Genome public.</title>
        <authorList>
            <person name="Liu C."/>
            <person name="Sun Q."/>
        </authorList>
    </citation>
    <scope>NUCLEOTIDE SEQUENCE [LARGE SCALE GENOMIC DNA]</scope>
    <source>
        <strain evidence="14 15">New-38</strain>
    </source>
</reference>
<evidence type="ECO:0000313" key="15">
    <source>
        <dbReference type="Proteomes" id="UP000660021"/>
    </source>
</evidence>
<keyword evidence="4 11" id="KW-0285">Flavoprotein</keyword>
<evidence type="ECO:0000259" key="13">
    <source>
        <dbReference type="Pfam" id="PF07992"/>
    </source>
</evidence>
<dbReference type="SUPFAM" id="SSF55424">
    <property type="entry name" value="FAD/NAD-linked reductases, dimerisation (C-terminal) domain"/>
    <property type="match status" value="1"/>
</dbReference>
<dbReference type="InterPro" id="IPR004099">
    <property type="entry name" value="Pyr_nucl-diS_OxRdtase_dimer"/>
</dbReference>
<dbReference type="InterPro" id="IPR050151">
    <property type="entry name" value="Class-I_Pyr_Nuc-Dis_Oxidored"/>
</dbReference>
<dbReference type="InterPro" id="IPR036188">
    <property type="entry name" value="FAD/NAD-bd_sf"/>
</dbReference>
<accession>A0ABR7HTL9</accession>
<evidence type="ECO:0000256" key="1">
    <source>
        <dbReference type="ARBA" id="ARBA00007532"/>
    </source>
</evidence>
<dbReference type="InterPro" id="IPR001100">
    <property type="entry name" value="Pyr_nuc-diS_OxRdtase"/>
</dbReference>
<dbReference type="GO" id="GO:0004148">
    <property type="term" value="F:dihydrolipoyl dehydrogenase (NADH) activity"/>
    <property type="evidence" value="ECO:0007669"/>
    <property type="project" value="UniProtKB-EC"/>
</dbReference>
<evidence type="ECO:0000256" key="2">
    <source>
        <dbReference type="ARBA" id="ARBA00012608"/>
    </source>
</evidence>
<dbReference type="InterPro" id="IPR006258">
    <property type="entry name" value="Lipoamide_DH"/>
</dbReference>
<dbReference type="PRINTS" id="PR00368">
    <property type="entry name" value="FADPNR"/>
</dbReference>
<keyword evidence="5 11" id="KW-0274">FAD</keyword>
<dbReference type="PANTHER" id="PTHR22912">
    <property type="entry name" value="DISULFIDE OXIDOREDUCTASE"/>
    <property type="match status" value="1"/>
</dbReference>
<dbReference type="PANTHER" id="PTHR22912:SF151">
    <property type="entry name" value="DIHYDROLIPOYL DEHYDROGENASE, MITOCHONDRIAL"/>
    <property type="match status" value="1"/>
</dbReference>
<dbReference type="Gene3D" id="3.50.50.60">
    <property type="entry name" value="FAD/NAD(P)-binding domain"/>
    <property type="match status" value="2"/>
</dbReference>
<keyword evidence="9 11" id="KW-0676">Redox-active center</keyword>
<dbReference type="SUPFAM" id="SSF51905">
    <property type="entry name" value="FAD/NAD(P)-binding domain"/>
    <property type="match status" value="1"/>
</dbReference>
<evidence type="ECO:0000256" key="8">
    <source>
        <dbReference type="ARBA" id="ARBA00023157"/>
    </source>
</evidence>
<dbReference type="InterPro" id="IPR016156">
    <property type="entry name" value="FAD/NAD-linked_Rdtase_dimer_sf"/>
</dbReference>
<dbReference type="Pfam" id="PF02852">
    <property type="entry name" value="Pyr_redox_dim"/>
    <property type="match status" value="1"/>
</dbReference>
<evidence type="ECO:0000259" key="12">
    <source>
        <dbReference type="Pfam" id="PF02852"/>
    </source>
</evidence>
<dbReference type="InterPro" id="IPR012999">
    <property type="entry name" value="Pyr_OxRdtase_I_AS"/>
</dbReference>
<dbReference type="Proteomes" id="UP000660021">
    <property type="component" value="Unassembled WGS sequence"/>
</dbReference>
<gene>
    <name evidence="14" type="primary">lpdA</name>
    <name evidence="14" type="ORF">H8S34_08145</name>
</gene>
<dbReference type="NCBIfam" id="TIGR01350">
    <property type="entry name" value="lipoamide_DH"/>
    <property type="match status" value="1"/>
</dbReference>
<dbReference type="PROSITE" id="PS00076">
    <property type="entry name" value="PYRIDINE_REDOX_1"/>
    <property type="match status" value="1"/>
</dbReference>
<dbReference type="RefSeq" id="WP_186963667.1">
    <property type="nucleotide sequence ID" value="NZ_JACOPR010000004.1"/>
</dbReference>
<dbReference type="PRINTS" id="PR00411">
    <property type="entry name" value="PNDRDTASEI"/>
</dbReference>
<proteinExistence type="inferred from homology"/>
<evidence type="ECO:0000256" key="9">
    <source>
        <dbReference type="ARBA" id="ARBA00023284"/>
    </source>
</evidence>
<evidence type="ECO:0000256" key="11">
    <source>
        <dbReference type="RuleBase" id="RU003692"/>
    </source>
</evidence>
<comment type="caution">
    <text evidence="14">The sequence shown here is derived from an EMBL/GenBank/DDBJ whole genome shotgun (WGS) entry which is preliminary data.</text>
</comment>
<dbReference type="PIRSF" id="PIRSF000350">
    <property type="entry name" value="Mercury_reductase_MerA"/>
    <property type="match status" value="1"/>
</dbReference>
<evidence type="ECO:0000256" key="10">
    <source>
        <dbReference type="ARBA" id="ARBA00049187"/>
    </source>
</evidence>
<keyword evidence="8" id="KW-1015">Disulfide bond</keyword>
<comment type="miscellaneous">
    <text evidence="11">The active site is a redox-active disulfide bond.</text>
</comment>
<dbReference type="Pfam" id="PF07992">
    <property type="entry name" value="Pyr_redox_2"/>
    <property type="match status" value="1"/>
</dbReference>
<dbReference type="EC" id="1.8.1.4" evidence="2 11"/>
<keyword evidence="6 11" id="KW-0560">Oxidoreductase</keyword>
<evidence type="ECO:0000256" key="6">
    <source>
        <dbReference type="ARBA" id="ARBA00023002"/>
    </source>
</evidence>
<comment type="similarity">
    <text evidence="1 11">Belongs to the class-I pyridine nucleotide-disulfide oxidoreductase family.</text>
</comment>
<evidence type="ECO:0000256" key="7">
    <source>
        <dbReference type="ARBA" id="ARBA00023027"/>
    </source>
</evidence>
<evidence type="ECO:0000313" key="14">
    <source>
        <dbReference type="EMBL" id="MBC5730801.1"/>
    </source>
</evidence>
<keyword evidence="7 11" id="KW-0520">NAD</keyword>
<dbReference type="EMBL" id="JACOPR010000004">
    <property type="protein sequence ID" value="MBC5730801.1"/>
    <property type="molecule type" value="Genomic_DNA"/>
</dbReference>
<dbReference type="Gene3D" id="3.30.390.30">
    <property type="match status" value="1"/>
</dbReference>
<name>A0ABR7HTL9_9FIRM</name>
<evidence type="ECO:0000256" key="3">
    <source>
        <dbReference type="ARBA" id="ARBA00016961"/>
    </source>
</evidence>
<keyword evidence="15" id="KW-1185">Reference proteome</keyword>
<organism evidence="14 15">
    <name type="scientific">Pseudoflavonifractor hominis</name>
    <dbReference type="NCBI Taxonomy" id="2763059"/>
    <lineage>
        <taxon>Bacteria</taxon>
        <taxon>Bacillati</taxon>
        <taxon>Bacillota</taxon>
        <taxon>Clostridia</taxon>
        <taxon>Eubacteriales</taxon>
        <taxon>Oscillospiraceae</taxon>
        <taxon>Pseudoflavonifractor</taxon>
    </lineage>
</organism>
<evidence type="ECO:0000256" key="5">
    <source>
        <dbReference type="ARBA" id="ARBA00022827"/>
    </source>
</evidence>
<evidence type="ECO:0000256" key="4">
    <source>
        <dbReference type="ARBA" id="ARBA00022630"/>
    </source>
</evidence>
<dbReference type="InterPro" id="IPR023753">
    <property type="entry name" value="FAD/NAD-binding_dom"/>
</dbReference>
<feature type="domain" description="Pyridine nucleotide-disulphide oxidoreductase dimerisation" evidence="12">
    <location>
        <begin position="335"/>
        <end position="443"/>
    </location>
</feature>
<comment type="cofactor">
    <cofactor evidence="11">
        <name>FAD</name>
        <dbReference type="ChEBI" id="CHEBI:57692"/>
    </cofactor>
    <text evidence="11">Binds 1 FAD per subunit.</text>
</comment>
<sequence>MQYDLLIIGGGPGGFAAAVKAAQLGKKVALFEAREPGGTCLNRGCIPTKALMHTSQRYQELKEGIPGIALGDVQPDWAGLAARKNEVVSTLRDGMASLIKGNKIDLIAEHAVITGPQTVRAGESTYEGAHILVAAGSIPSRPPIPGLDLPGVVTSDELLDDISPRDSMVIIGGGVIGVELATVWAAMGTKVVIVEALERILANLDREISQSVSMQLKKQGVEIYTSAMVSRLTQEDGRLTVHFTHKEEEKAASGVTVLAAMGRRANTAGLFDGVEVELNRGMLVVNDRYETSVPSILAIGDAIGGIQLAHKAEAEGVRAVELLYGHVPERVSSPIPSCVYTSPEIAQTGLTADECKAQGIPTLVGKYVMGGNGRTVIEGGGRTFIKVVFHGESHVLLGAQLLCHRATDLVSELNTAVTLGLTAEQMLSPVRPHPTFAEGISEAVEAAFGQSLHSAPVRKR</sequence>